<organism evidence="2">
    <name type="scientific">Salmonella enterica</name>
    <name type="common">Salmonella choleraesuis</name>
    <dbReference type="NCBI Taxonomy" id="28901"/>
    <lineage>
        <taxon>Bacteria</taxon>
        <taxon>Pseudomonadati</taxon>
        <taxon>Pseudomonadota</taxon>
        <taxon>Gammaproteobacteria</taxon>
        <taxon>Enterobacterales</taxon>
        <taxon>Enterobacteriaceae</taxon>
        <taxon>Salmonella</taxon>
    </lineage>
</organism>
<feature type="transmembrane region" description="Helical" evidence="1">
    <location>
        <begin position="136"/>
        <end position="166"/>
    </location>
</feature>
<comment type="caution">
    <text evidence="2">The sequence shown here is derived from an EMBL/GenBank/DDBJ whole genome shotgun (WGS) entry which is preliminary data.</text>
</comment>
<dbReference type="InterPro" id="IPR014125">
    <property type="entry name" value="TraX_Ftype"/>
</dbReference>
<protein>
    <submittedName>
        <fullName evidence="2">Type-F conjugative transfer system pilin acetylase TraX</fullName>
    </submittedName>
</protein>
<gene>
    <name evidence="2" type="primary">traX</name>
    <name evidence="2" type="ORF">G8C29_004241</name>
</gene>
<dbReference type="InterPro" id="IPR008875">
    <property type="entry name" value="TraX"/>
</dbReference>
<accession>A0A749C0U4</accession>
<feature type="transmembrane region" description="Helical" evidence="1">
    <location>
        <begin position="225"/>
        <end position="245"/>
    </location>
</feature>
<evidence type="ECO:0000256" key="1">
    <source>
        <dbReference type="SAM" id="Phobius"/>
    </source>
</evidence>
<keyword evidence="1" id="KW-0472">Membrane</keyword>
<evidence type="ECO:0000313" key="2">
    <source>
        <dbReference type="EMBL" id="HAF5506604.1"/>
    </source>
</evidence>
<proteinExistence type="predicted"/>
<dbReference type="AlphaFoldDB" id="A0A749C0U4"/>
<keyword evidence="1" id="KW-0812">Transmembrane</keyword>
<name>A0A749C0U4_SALER</name>
<dbReference type="Pfam" id="PF05857">
    <property type="entry name" value="TraX"/>
    <property type="match status" value="1"/>
</dbReference>
<dbReference type="EMBL" id="DAAVNH010000012">
    <property type="protein sequence ID" value="HAF5506604.1"/>
    <property type="molecule type" value="Genomic_DNA"/>
</dbReference>
<feature type="transmembrane region" description="Helical" evidence="1">
    <location>
        <begin position="200"/>
        <end position="218"/>
    </location>
</feature>
<keyword evidence="1" id="KW-1133">Transmembrane helix</keyword>
<reference evidence="2" key="1">
    <citation type="journal article" date="2018" name="Genome Biol.">
        <title>SKESA: strategic k-mer extension for scrupulous assemblies.</title>
        <authorList>
            <person name="Souvorov A."/>
            <person name="Agarwala R."/>
            <person name="Lipman D.J."/>
        </authorList>
    </citation>
    <scope>NUCLEOTIDE SEQUENCE</scope>
    <source>
        <strain evidence="2">MA.GW_S01999-08</strain>
    </source>
</reference>
<sequence length="246" mass="27293">MNRNNSALTCVPVSRSARYLQGLLVWTPGQRDIIKTLALLLMVADHLNRILHLHHEWMYLAGRGAFPLFALVWGLNLSRHDTLQQAGITRLWGWACVAQVGYFLAGFPWYEGNILFAFAVTAQVLKWGEDPSLLNYAGMLALILAWVPLSGSSYGVPGLILLALCFQLYRTTALTERLCLVVCLFPVMLALNLADSLWGGVAGVLVTLTVVFIVPWLARGIPRFWPADFFPVFYAGHLVVLGVLAR</sequence>
<dbReference type="NCBIfam" id="TIGR02755">
    <property type="entry name" value="TraX_Ftype"/>
    <property type="match status" value="1"/>
</dbReference>
<reference evidence="2" key="2">
    <citation type="submission" date="2020-02" db="EMBL/GenBank/DDBJ databases">
        <authorList>
            <consortium name="NCBI Pathogen Detection Project"/>
        </authorList>
    </citation>
    <scope>NUCLEOTIDE SEQUENCE</scope>
    <source>
        <strain evidence="2">MA.GW_S01999-08</strain>
    </source>
</reference>